<dbReference type="EMBL" id="JAPDMQ010000287">
    <property type="protein sequence ID" value="KAK0528047.1"/>
    <property type="molecule type" value="Genomic_DNA"/>
</dbReference>
<organism evidence="1 2">
    <name type="scientific">Tilletia horrida</name>
    <dbReference type="NCBI Taxonomy" id="155126"/>
    <lineage>
        <taxon>Eukaryota</taxon>
        <taxon>Fungi</taxon>
        <taxon>Dikarya</taxon>
        <taxon>Basidiomycota</taxon>
        <taxon>Ustilaginomycotina</taxon>
        <taxon>Exobasidiomycetes</taxon>
        <taxon>Tilletiales</taxon>
        <taxon>Tilletiaceae</taxon>
        <taxon>Tilletia</taxon>
    </lineage>
</organism>
<protein>
    <submittedName>
        <fullName evidence="1">Uncharacterized protein</fullName>
    </submittedName>
</protein>
<accession>A0AAN6G9E9</accession>
<reference evidence="1" key="1">
    <citation type="journal article" date="2023" name="PhytoFront">
        <title>Draft Genome Resources of Seven Strains of Tilletia horrida, Causal Agent of Kernel Smut of Rice.</title>
        <authorList>
            <person name="Khanal S."/>
            <person name="Antony Babu S."/>
            <person name="Zhou X.G."/>
        </authorList>
    </citation>
    <scope>NUCLEOTIDE SEQUENCE</scope>
    <source>
        <strain evidence="1">TX3</strain>
    </source>
</reference>
<evidence type="ECO:0000313" key="2">
    <source>
        <dbReference type="Proteomes" id="UP001176521"/>
    </source>
</evidence>
<evidence type="ECO:0000313" key="1">
    <source>
        <dbReference type="EMBL" id="KAK0528047.1"/>
    </source>
</evidence>
<sequence>MCERVTVWLICAVCLERMRVLSKDDYICKDLKCVDRSEEDDYEMNGEICTRCEEAEE</sequence>
<dbReference type="Proteomes" id="UP001176521">
    <property type="component" value="Unassembled WGS sequence"/>
</dbReference>
<dbReference type="AlphaFoldDB" id="A0AAN6G9E9"/>
<proteinExistence type="predicted"/>
<keyword evidence="2" id="KW-1185">Reference proteome</keyword>
<gene>
    <name evidence="1" type="ORF">OC842_004675</name>
</gene>
<comment type="caution">
    <text evidence="1">The sequence shown here is derived from an EMBL/GenBank/DDBJ whole genome shotgun (WGS) entry which is preliminary data.</text>
</comment>
<name>A0AAN6G9E9_9BASI</name>